<dbReference type="Pfam" id="PF13511">
    <property type="entry name" value="DUF4124"/>
    <property type="match status" value="1"/>
</dbReference>
<dbReference type="Proteomes" id="UP001596542">
    <property type="component" value="Unassembled WGS sequence"/>
</dbReference>
<name>A0ABW2IBR0_9BURK</name>
<gene>
    <name evidence="4" type="ORF">ACFQPC_10130</name>
</gene>
<dbReference type="InterPro" id="IPR036249">
    <property type="entry name" value="Thioredoxin-like_sf"/>
</dbReference>
<feature type="domain" description="DUF4124" evidence="3">
    <location>
        <begin position="12"/>
        <end position="47"/>
    </location>
</feature>
<feature type="signal peptide" evidence="2">
    <location>
        <begin position="1"/>
        <end position="22"/>
    </location>
</feature>
<evidence type="ECO:0000256" key="1">
    <source>
        <dbReference type="SAM" id="MobiDB-lite"/>
    </source>
</evidence>
<organism evidence="4 5">
    <name type="scientific">Herminiimonas glaciei</name>
    <dbReference type="NCBI Taxonomy" id="523788"/>
    <lineage>
        <taxon>Bacteria</taxon>
        <taxon>Pseudomonadati</taxon>
        <taxon>Pseudomonadota</taxon>
        <taxon>Betaproteobacteria</taxon>
        <taxon>Burkholderiales</taxon>
        <taxon>Oxalobacteraceae</taxon>
        <taxon>Herminiimonas</taxon>
    </lineage>
</organism>
<dbReference type="CDD" id="cd02976">
    <property type="entry name" value="NrdH"/>
    <property type="match status" value="1"/>
</dbReference>
<accession>A0ABW2IBR0</accession>
<evidence type="ECO:0000313" key="4">
    <source>
        <dbReference type="EMBL" id="MFC7288394.1"/>
    </source>
</evidence>
<keyword evidence="2" id="KW-0732">Signal</keyword>
<reference evidence="5" key="1">
    <citation type="journal article" date="2019" name="Int. J. Syst. Evol. Microbiol.">
        <title>The Global Catalogue of Microorganisms (GCM) 10K type strain sequencing project: providing services to taxonomists for standard genome sequencing and annotation.</title>
        <authorList>
            <consortium name="The Broad Institute Genomics Platform"/>
            <consortium name="The Broad Institute Genome Sequencing Center for Infectious Disease"/>
            <person name="Wu L."/>
            <person name="Ma J."/>
        </authorList>
    </citation>
    <scope>NUCLEOTIDE SEQUENCE [LARGE SCALE GENOMIC DNA]</scope>
    <source>
        <strain evidence="5">KACC 12508</strain>
    </source>
</reference>
<evidence type="ECO:0000313" key="5">
    <source>
        <dbReference type="Proteomes" id="UP001596542"/>
    </source>
</evidence>
<proteinExistence type="predicted"/>
<dbReference type="PROSITE" id="PS51354">
    <property type="entry name" value="GLUTAREDOXIN_2"/>
    <property type="match status" value="1"/>
</dbReference>
<dbReference type="RefSeq" id="WP_382271730.1">
    <property type="nucleotide sequence ID" value="NZ_JBHTBU010000001.1"/>
</dbReference>
<sequence length="204" mass="21746">MNKRWSWLLLSLLPLLAANAHAQLYKWVGQDGKVTYSDTPPPASVKKVEEKAISSSSSTTSNLPFELASTVKANPVTLYTTSKCSGCDSGRALLNARGIPYTEKTVNSNDDIARLQQVGGDKQLPFLTVGRNKQSGFEADAWNTMLSSAAYPEASQLPASYRNPPPQAAAPKKAAETRTEAAPAHETPGDSLPAAGNAPPGFRF</sequence>
<dbReference type="Gene3D" id="3.40.30.10">
    <property type="entry name" value="Glutaredoxin"/>
    <property type="match status" value="1"/>
</dbReference>
<dbReference type="SUPFAM" id="SSF52833">
    <property type="entry name" value="Thioredoxin-like"/>
    <property type="match status" value="1"/>
</dbReference>
<protein>
    <submittedName>
        <fullName evidence="4">Glutaredoxin family protein</fullName>
    </submittedName>
</protein>
<dbReference type="EMBL" id="JBHTBU010000001">
    <property type="protein sequence ID" value="MFC7288394.1"/>
    <property type="molecule type" value="Genomic_DNA"/>
</dbReference>
<dbReference type="InterPro" id="IPR025392">
    <property type="entry name" value="DUF4124"/>
</dbReference>
<feature type="chain" id="PRO_5046832715" evidence="2">
    <location>
        <begin position="23"/>
        <end position="204"/>
    </location>
</feature>
<comment type="caution">
    <text evidence="4">The sequence shown here is derived from an EMBL/GenBank/DDBJ whole genome shotgun (WGS) entry which is preliminary data.</text>
</comment>
<evidence type="ECO:0000256" key="2">
    <source>
        <dbReference type="SAM" id="SignalP"/>
    </source>
</evidence>
<keyword evidence="5" id="KW-1185">Reference proteome</keyword>
<feature type="region of interest" description="Disordered" evidence="1">
    <location>
        <begin position="156"/>
        <end position="204"/>
    </location>
</feature>
<evidence type="ECO:0000259" key="3">
    <source>
        <dbReference type="Pfam" id="PF13511"/>
    </source>
</evidence>